<evidence type="ECO:0000256" key="12">
    <source>
        <dbReference type="ARBA" id="ARBA00025132"/>
    </source>
</evidence>
<evidence type="ECO:0000256" key="8">
    <source>
        <dbReference type="ARBA" id="ARBA00022794"/>
    </source>
</evidence>
<dbReference type="FunFam" id="3.40.20.10:FF:000001">
    <property type="entry name" value="Gelsolin"/>
    <property type="match status" value="1"/>
</dbReference>
<dbReference type="GO" id="GO:0008154">
    <property type="term" value="P:actin polymerization or depolymerization"/>
    <property type="evidence" value="ECO:0007669"/>
    <property type="project" value="TreeGrafter"/>
</dbReference>
<gene>
    <name evidence="15" type="primary">GSN</name>
    <name evidence="15" type="synonym">gsna</name>
</gene>
<keyword evidence="10 13" id="KW-0009">Actin-binding</keyword>
<evidence type="ECO:0000256" key="10">
    <source>
        <dbReference type="ARBA" id="ARBA00023203"/>
    </source>
</evidence>
<dbReference type="FunFam" id="3.40.20.10:FF:000009">
    <property type="entry name" value="gelsolin isoform X1"/>
    <property type="match status" value="1"/>
</dbReference>
<evidence type="ECO:0000256" key="9">
    <source>
        <dbReference type="ARBA" id="ARBA00022837"/>
    </source>
</evidence>
<dbReference type="FunFam" id="3.40.20.10:FF:000037">
    <property type="entry name" value="macrophage-capping protein-like isoform X2"/>
    <property type="match status" value="1"/>
</dbReference>
<evidence type="ECO:0000256" key="2">
    <source>
        <dbReference type="ARBA" id="ARBA00008418"/>
    </source>
</evidence>
<dbReference type="Ensembl" id="ENSONIT00000078529.1">
    <property type="protein sequence ID" value="ENSONIP00000050514.1"/>
    <property type="gene ID" value="ENSONIG00000013026.2"/>
</dbReference>
<comment type="subcellular location">
    <subcellularLocation>
        <location evidence="1 13">Cytoplasm</location>
        <location evidence="1 13">Cytoskeleton</location>
    </subcellularLocation>
</comment>
<evidence type="ECO:0000256" key="7">
    <source>
        <dbReference type="ARBA" id="ARBA00022737"/>
    </source>
</evidence>
<feature type="domain" description="Gelsolin-like" evidence="14">
    <location>
        <begin position="631"/>
        <end position="706"/>
    </location>
</feature>
<evidence type="ECO:0000256" key="4">
    <source>
        <dbReference type="ARBA" id="ARBA00022467"/>
    </source>
</evidence>
<dbReference type="Gene3D" id="3.40.20.10">
    <property type="entry name" value="Severin"/>
    <property type="match status" value="6"/>
</dbReference>
<dbReference type="CDD" id="cd11290">
    <property type="entry name" value="gelsolin_S1_like"/>
    <property type="match status" value="1"/>
</dbReference>
<evidence type="ECO:0000256" key="5">
    <source>
        <dbReference type="ARBA" id="ARBA00022490"/>
    </source>
</evidence>
<dbReference type="GO" id="GO:0051014">
    <property type="term" value="P:actin filament severing"/>
    <property type="evidence" value="ECO:0007669"/>
    <property type="project" value="UniProtKB-UniRule"/>
</dbReference>
<reference evidence="16" key="1">
    <citation type="submission" date="2012-01" db="EMBL/GenBank/DDBJ databases">
        <title>The Genome Sequence of Oreochromis niloticus (Nile Tilapia).</title>
        <authorList>
            <consortium name="Broad Institute Genome Assembly Team"/>
            <consortium name="Broad Institute Sequencing Platform"/>
            <person name="Di Palma F."/>
            <person name="Johnson J."/>
            <person name="Lander E.S."/>
            <person name="Lindblad-Toh K."/>
        </authorList>
    </citation>
    <scope>NUCLEOTIDE SEQUENCE [LARGE SCALE GENOMIC DNA]</scope>
</reference>
<dbReference type="GO" id="GO:0005546">
    <property type="term" value="F:phosphatidylinositol-4,5-bisphosphate binding"/>
    <property type="evidence" value="ECO:0007669"/>
    <property type="project" value="TreeGrafter"/>
</dbReference>
<dbReference type="InterPro" id="IPR029006">
    <property type="entry name" value="ADF-H/Gelsolin-like_dom_sf"/>
</dbReference>
<dbReference type="PRINTS" id="PR00597">
    <property type="entry name" value="GELSOLIN"/>
</dbReference>
<dbReference type="FunFam" id="3.40.20.10:FF:000002">
    <property type="entry name" value="Gelsolin"/>
    <property type="match status" value="1"/>
</dbReference>
<dbReference type="GO" id="GO:0051016">
    <property type="term" value="P:barbed-end actin filament capping"/>
    <property type="evidence" value="ECO:0007669"/>
    <property type="project" value="UniProtKB-UniRule"/>
</dbReference>
<evidence type="ECO:0000256" key="11">
    <source>
        <dbReference type="ARBA" id="ARBA00023212"/>
    </source>
</evidence>
<comment type="similarity">
    <text evidence="2 13">Belongs to the villin/gelsolin family.</text>
</comment>
<feature type="domain" description="Gelsolin-like" evidence="14">
    <location>
        <begin position="146"/>
        <end position="217"/>
    </location>
</feature>
<keyword evidence="5 13" id="KW-0963">Cytoplasm</keyword>
<dbReference type="SUPFAM" id="SSF55753">
    <property type="entry name" value="Actin depolymerizing proteins"/>
    <property type="match status" value="6"/>
</dbReference>
<dbReference type="SMART" id="SM00262">
    <property type="entry name" value="GEL"/>
    <property type="match status" value="6"/>
</dbReference>
<keyword evidence="8" id="KW-0970">Cilium biogenesis/degradation</keyword>
<organism evidence="15 16">
    <name type="scientific">Oreochromis niloticus</name>
    <name type="common">Nile tilapia</name>
    <name type="synonym">Tilapia nilotica</name>
    <dbReference type="NCBI Taxonomy" id="8128"/>
    <lineage>
        <taxon>Eukaryota</taxon>
        <taxon>Metazoa</taxon>
        <taxon>Chordata</taxon>
        <taxon>Craniata</taxon>
        <taxon>Vertebrata</taxon>
        <taxon>Euteleostomi</taxon>
        <taxon>Actinopterygii</taxon>
        <taxon>Neopterygii</taxon>
        <taxon>Teleostei</taxon>
        <taxon>Neoteleostei</taxon>
        <taxon>Acanthomorphata</taxon>
        <taxon>Ovalentaria</taxon>
        <taxon>Cichlomorphae</taxon>
        <taxon>Cichliformes</taxon>
        <taxon>Cichlidae</taxon>
        <taxon>African cichlids</taxon>
        <taxon>Pseudocrenilabrinae</taxon>
        <taxon>Oreochromini</taxon>
        <taxon>Oreochromis</taxon>
    </lineage>
</organism>
<protein>
    <recommendedName>
        <fullName evidence="3 13">Gelsolin</fullName>
        <shortName evidence="13">ADF</shortName>
    </recommendedName>
    <alternativeName>
        <fullName evidence="13">Actin-depolymerizing factor</fullName>
    </alternativeName>
</protein>
<dbReference type="GeneTree" id="ENSGT00940000155591"/>
<dbReference type="PANTHER" id="PTHR11977:SF29">
    <property type="entry name" value="GELSOLIN"/>
    <property type="match status" value="1"/>
</dbReference>
<dbReference type="CDD" id="cd11292">
    <property type="entry name" value="gelsolin_S3_like"/>
    <property type="match status" value="1"/>
</dbReference>
<dbReference type="AlphaFoldDB" id="A0A669CW07"/>
<name>A0A669CW07_ORENI</name>
<keyword evidence="11" id="KW-0206">Cytoskeleton</keyword>
<sequence>MAAHHPEFEQAGQQPGLQVWRVENFDLVPVPENLHGGFYTGDAYLILNTIKQRSGSLQYDLHFWLGDFCTQDESGSAAIFTVQMDDFLGGKPIQYREVQGHESKTFLGYFKSGIKYMKGGVASGFKHVVTNEVSVQRVLQIKGRRVVRATEVPVSWDSFNTGDCFILDLGDEIYQWCGSQSNRFEKLKATQVAKGIRDNERSGRSRVYVCDEGVEREKIIEVLGPKPDLPAGDSDDIKVDASNRMRAKLYKVSNATGAMSITLVAAENPFAQSTLESGDCFILDHGSDGKIFLWKGKDANMDERKAAMKAADEFIKKMGYPKHTQVQILPEMGETPLFKQFFKDWRDKDQTVGLGVAYIANSIAKIEKVPFDAATLHESSAMAAQHGMVDDGSGEKQIWRIEGSDKVPVDPSTYGQFYGGDSYIILYNYSHGGRQGHVIYITTCNIKMHEAFFDMNYCDNNFIRCRDLMSVFVYQVRVVQGKEPAHLMSLFGGKPMIVYKGGTSREGGQSAPAETRLFQVRANSAGHTRAVELDAQASNLNSNDAFILVTPGGSFLWVGVGASDTEKQGAQQLCDILGVSVSELSEGGENQFWEALGGKTEYRTSTRLKDKMDAHPPRLFACSNKTGNFIIEEVPGEITQDDLATDDVMILDTWEQVFVWIGNEAQEEEKTEAMASAVRYIETDPAKRDPRTPIVKIKQSFEPPTFTGDFLMFDNKNLFTSKI</sequence>
<dbReference type="GO" id="GO:0060271">
    <property type="term" value="P:cilium assembly"/>
    <property type="evidence" value="ECO:0007669"/>
    <property type="project" value="UniProtKB-UniRule"/>
</dbReference>
<dbReference type="GO" id="GO:0046872">
    <property type="term" value="F:metal ion binding"/>
    <property type="evidence" value="ECO:0007669"/>
    <property type="project" value="UniProtKB-KW"/>
</dbReference>
<keyword evidence="4 13" id="KW-0117">Actin capping</keyword>
<evidence type="ECO:0000313" key="15">
    <source>
        <dbReference type="Ensembl" id="ENSONIP00000050514.1"/>
    </source>
</evidence>
<keyword evidence="9" id="KW-0106">Calcium</keyword>
<evidence type="ECO:0000256" key="1">
    <source>
        <dbReference type="ARBA" id="ARBA00004245"/>
    </source>
</evidence>
<comment type="function">
    <text evidence="12 13">Calcium-regulated, actin-modulating protein that binds to the plus (or barbed) ends of actin monomers or filaments, preventing monomer exchange (end-blocking or capping). It can promote the assembly of monomers into filaments (nucleation) as well as sever filaments already formed. Plays a role in ciliogenesis.</text>
</comment>
<dbReference type="GO" id="GO:0007417">
    <property type="term" value="P:central nervous system development"/>
    <property type="evidence" value="ECO:0007669"/>
    <property type="project" value="TreeGrafter"/>
</dbReference>
<dbReference type="InterPro" id="IPR007122">
    <property type="entry name" value="Villin/Gelsolin"/>
</dbReference>
<dbReference type="CDD" id="cd11291">
    <property type="entry name" value="gelsolin_S6_like"/>
    <property type="match status" value="1"/>
</dbReference>
<keyword evidence="7" id="KW-0677">Repeat</keyword>
<dbReference type="PANTHER" id="PTHR11977">
    <property type="entry name" value="VILLIN"/>
    <property type="match status" value="1"/>
</dbReference>
<dbReference type="GO" id="GO:0005737">
    <property type="term" value="C:cytoplasm"/>
    <property type="evidence" value="ECO:0007669"/>
    <property type="project" value="UniProtKB-UniRule"/>
</dbReference>
<feature type="domain" description="Gelsolin-like" evidence="14">
    <location>
        <begin position="529"/>
        <end position="573"/>
    </location>
</feature>
<keyword evidence="16" id="KW-1185">Reference proteome</keyword>
<dbReference type="CDD" id="cd11289">
    <property type="entry name" value="gelsolin_S2_like"/>
    <property type="match status" value="1"/>
</dbReference>
<dbReference type="GO" id="GO:0015629">
    <property type="term" value="C:actin cytoskeleton"/>
    <property type="evidence" value="ECO:0007669"/>
    <property type="project" value="TreeGrafter"/>
</dbReference>
<dbReference type="Proteomes" id="UP000005207">
    <property type="component" value="Linkage group LG7"/>
</dbReference>
<evidence type="ECO:0000256" key="13">
    <source>
        <dbReference type="RuleBase" id="RU367130"/>
    </source>
</evidence>
<reference evidence="15" key="3">
    <citation type="submission" date="2025-09" db="UniProtKB">
        <authorList>
            <consortium name="Ensembl"/>
        </authorList>
    </citation>
    <scope>IDENTIFICATION</scope>
</reference>
<evidence type="ECO:0000313" key="16">
    <source>
        <dbReference type="Proteomes" id="UP000005207"/>
    </source>
</evidence>
<evidence type="ECO:0000256" key="6">
    <source>
        <dbReference type="ARBA" id="ARBA00022723"/>
    </source>
</evidence>
<evidence type="ECO:0000259" key="14">
    <source>
        <dbReference type="Pfam" id="PF00626"/>
    </source>
</evidence>
<dbReference type="CDD" id="cd11293">
    <property type="entry name" value="gelsolin_S4_like"/>
    <property type="match status" value="1"/>
</dbReference>
<evidence type="ECO:0000256" key="3">
    <source>
        <dbReference type="ARBA" id="ARBA00018797"/>
    </source>
</evidence>
<dbReference type="Pfam" id="PF00626">
    <property type="entry name" value="Gelsolin"/>
    <property type="match status" value="5"/>
</dbReference>
<dbReference type="CDD" id="cd11288">
    <property type="entry name" value="gelsolin_S5_like"/>
    <property type="match status" value="1"/>
</dbReference>
<dbReference type="FunFam" id="3.40.20.10:FF:000005">
    <property type="entry name" value="Gelsolin"/>
    <property type="match status" value="1"/>
</dbReference>
<keyword evidence="6" id="KW-0479">Metal-binding</keyword>
<feature type="domain" description="Gelsolin-like" evidence="14">
    <location>
        <begin position="24"/>
        <end position="107"/>
    </location>
</feature>
<dbReference type="InterPro" id="IPR007123">
    <property type="entry name" value="Gelsolin-like_dom"/>
</dbReference>
<feature type="domain" description="Gelsolin-like" evidence="14">
    <location>
        <begin position="265"/>
        <end position="338"/>
    </location>
</feature>
<proteinExistence type="inferred from homology"/>
<dbReference type="GO" id="GO:0005615">
    <property type="term" value="C:extracellular space"/>
    <property type="evidence" value="ECO:0007669"/>
    <property type="project" value="TreeGrafter"/>
</dbReference>
<dbReference type="GO" id="GO:0051015">
    <property type="term" value="F:actin filament binding"/>
    <property type="evidence" value="ECO:0007669"/>
    <property type="project" value="UniProtKB-UniRule"/>
</dbReference>
<accession>A0A669CW07</accession>
<reference evidence="15" key="2">
    <citation type="submission" date="2025-08" db="UniProtKB">
        <authorList>
            <consortium name="Ensembl"/>
        </authorList>
    </citation>
    <scope>IDENTIFICATION</scope>
</reference>